<reference evidence="2 3" key="1">
    <citation type="journal article" date="2010" name="Science">
        <title>Genomic comparison of the ants Camponotus floridanus and Harpegnathos saltator.</title>
        <authorList>
            <person name="Bonasio R."/>
            <person name="Zhang G."/>
            <person name="Ye C."/>
            <person name="Mutti N.S."/>
            <person name="Fang X."/>
            <person name="Qin N."/>
            <person name="Donahue G."/>
            <person name="Yang P."/>
            <person name="Li Q."/>
            <person name="Li C."/>
            <person name="Zhang P."/>
            <person name="Huang Z."/>
            <person name="Berger S.L."/>
            <person name="Reinberg D."/>
            <person name="Wang J."/>
            <person name="Liebig J."/>
        </authorList>
    </citation>
    <scope>NUCLEOTIDE SEQUENCE [LARGE SCALE GENOMIC DNA]</scope>
    <source>
        <strain evidence="3">C129</strain>
    </source>
</reference>
<dbReference type="Proteomes" id="UP000000311">
    <property type="component" value="Unassembled WGS sequence"/>
</dbReference>
<accession>E2AW83</accession>
<dbReference type="InParanoid" id="E2AW83"/>
<evidence type="ECO:0000313" key="3">
    <source>
        <dbReference type="Proteomes" id="UP000000311"/>
    </source>
</evidence>
<name>E2AW83_CAMFO</name>
<keyword evidence="3" id="KW-1185">Reference proteome</keyword>
<gene>
    <name evidence="2" type="ORF">EAG_11960</name>
</gene>
<evidence type="ECO:0000313" key="2">
    <source>
        <dbReference type="EMBL" id="EFN62305.1"/>
    </source>
</evidence>
<organism evidence="3">
    <name type="scientific">Camponotus floridanus</name>
    <name type="common">Florida carpenter ant</name>
    <dbReference type="NCBI Taxonomy" id="104421"/>
    <lineage>
        <taxon>Eukaryota</taxon>
        <taxon>Metazoa</taxon>
        <taxon>Ecdysozoa</taxon>
        <taxon>Arthropoda</taxon>
        <taxon>Hexapoda</taxon>
        <taxon>Insecta</taxon>
        <taxon>Pterygota</taxon>
        <taxon>Neoptera</taxon>
        <taxon>Endopterygota</taxon>
        <taxon>Hymenoptera</taxon>
        <taxon>Apocrita</taxon>
        <taxon>Aculeata</taxon>
        <taxon>Formicoidea</taxon>
        <taxon>Formicidae</taxon>
        <taxon>Formicinae</taxon>
        <taxon>Camponotus</taxon>
    </lineage>
</organism>
<dbReference type="AlphaFoldDB" id="E2AW83"/>
<evidence type="ECO:0000256" key="1">
    <source>
        <dbReference type="SAM" id="MobiDB-lite"/>
    </source>
</evidence>
<feature type="compositionally biased region" description="Polar residues" evidence="1">
    <location>
        <begin position="79"/>
        <end position="94"/>
    </location>
</feature>
<feature type="region of interest" description="Disordered" evidence="1">
    <location>
        <begin position="46"/>
        <end position="101"/>
    </location>
</feature>
<proteinExistence type="predicted"/>
<dbReference type="EMBL" id="GL443262">
    <property type="protein sequence ID" value="EFN62305.1"/>
    <property type="molecule type" value="Genomic_DNA"/>
</dbReference>
<sequence length="101" mass="11302">MSFDNGECVHVRITVARSSTTAGGRVPCHTVSCRAVPCHVATWRHLPTARARPTSSHRELTLPPRRRRRRRRATPMRDGTSQPLSSPSTMNRGESFSLLPE</sequence>
<protein>
    <submittedName>
        <fullName evidence="2">Uncharacterized protein</fullName>
    </submittedName>
</protein>
<feature type="compositionally biased region" description="Basic residues" evidence="1">
    <location>
        <begin position="64"/>
        <end position="74"/>
    </location>
</feature>